<dbReference type="Proteomes" id="UP000292052">
    <property type="component" value="Unassembled WGS sequence"/>
</dbReference>
<keyword evidence="4 6" id="KW-0720">Serine protease</keyword>
<dbReference type="Pfam" id="PF00089">
    <property type="entry name" value="Trypsin"/>
    <property type="match status" value="1"/>
</dbReference>
<evidence type="ECO:0000259" key="7">
    <source>
        <dbReference type="PROSITE" id="PS50240"/>
    </source>
</evidence>
<dbReference type="PANTHER" id="PTHR24276:SF96">
    <property type="entry name" value="PEPTIDASE S1 DOMAIN-CONTAINING PROTEIN"/>
    <property type="match status" value="1"/>
</dbReference>
<evidence type="ECO:0000256" key="6">
    <source>
        <dbReference type="RuleBase" id="RU363034"/>
    </source>
</evidence>
<dbReference type="FunFam" id="2.40.10.10:FF:000073">
    <property type="entry name" value="Trypsin alpha"/>
    <property type="match status" value="1"/>
</dbReference>
<organism evidence="8 9">
    <name type="scientific">Asbolus verrucosus</name>
    <name type="common">Desert ironclad beetle</name>
    <dbReference type="NCBI Taxonomy" id="1661398"/>
    <lineage>
        <taxon>Eukaryota</taxon>
        <taxon>Metazoa</taxon>
        <taxon>Ecdysozoa</taxon>
        <taxon>Arthropoda</taxon>
        <taxon>Hexapoda</taxon>
        <taxon>Insecta</taxon>
        <taxon>Pterygota</taxon>
        <taxon>Neoptera</taxon>
        <taxon>Endopterygota</taxon>
        <taxon>Coleoptera</taxon>
        <taxon>Polyphaga</taxon>
        <taxon>Cucujiformia</taxon>
        <taxon>Tenebrionidae</taxon>
        <taxon>Pimeliinae</taxon>
        <taxon>Asbolus</taxon>
    </lineage>
</organism>
<gene>
    <name evidence="8" type="ORF">BDFB_008522</name>
</gene>
<dbReference type="AlphaFoldDB" id="A0A482VJV7"/>
<dbReference type="PROSITE" id="PS50240">
    <property type="entry name" value="TRYPSIN_DOM"/>
    <property type="match status" value="1"/>
</dbReference>
<reference evidence="8 9" key="1">
    <citation type="submission" date="2017-03" db="EMBL/GenBank/DDBJ databases">
        <title>Genome of the blue death feigning beetle - Asbolus verrucosus.</title>
        <authorList>
            <person name="Rider S.D."/>
        </authorList>
    </citation>
    <scope>NUCLEOTIDE SEQUENCE [LARGE SCALE GENOMIC DNA]</scope>
    <source>
        <strain evidence="8">Butters</strain>
        <tissue evidence="8">Head and leg muscle</tissue>
    </source>
</reference>
<evidence type="ECO:0000313" key="8">
    <source>
        <dbReference type="EMBL" id="RZC33075.1"/>
    </source>
</evidence>
<dbReference type="PROSITE" id="PS00134">
    <property type="entry name" value="TRYPSIN_HIS"/>
    <property type="match status" value="1"/>
</dbReference>
<dbReference type="PRINTS" id="PR00722">
    <property type="entry name" value="CHYMOTRYPSIN"/>
</dbReference>
<dbReference type="Gene3D" id="2.40.10.10">
    <property type="entry name" value="Trypsin-like serine proteases"/>
    <property type="match status" value="2"/>
</dbReference>
<dbReference type="EMBL" id="QDEB01092306">
    <property type="protein sequence ID" value="RZC33075.1"/>
    <property type="molecule type" value="Genomic_DNA"/>
</dbReference>
<dbReference type="PANTHER" id="PTHR24276">
    <property type="entry name" value="POLYSERASE-RELATED"/>
    <property type="match status" value="1"/>
</dbReference>
<evidence type="ECO:0000256" key="3">
    <source>
        <dbReference type="ARBA" id="ARBA00022801"/>
    </source>
</evidence>
<dbReference type="InterPro" id="IPR050430">
    <property type="entry name" value="Peptidase_S1"/>
</dbReference>
<evidence type="ECO:0000256" key="5">
    <source>
        <dbReference type="ARBA" id="ARBA00023157"/>
    </source>
</evidence>
<name>A0A482VJV7_ASBVE</name>
<dbReference type="InterPro" id="IPR033116">
    <property type="entry name" value="TRYPSIN_SER"/>
</dbReference>
<dbReference type="OrthoDB" id="60866at2759"/>
<keyword evidence="9" id="KW-1185">Reference proteome</keyword>
<comment type="caution">
    <text evidence="8">The sequence shown here is derived from an EMBL/GenBank/DDBJ whole genome shotgun (WGS) entry which is preliminary data.</text>
</comment>
<dbReference type="InterPro" id="IPR009003">
    <property type="entry name" value="Peptidase_S1_PA"/>
</dbReference>
<evidence type="ECO:0000256" key="2">
    <source>
        <dbReference type="ARBA" id="ARBA00022670"/>
    </source>
</evidence>
<keyword evidence="5" id="KW-1015">Disulfide bond</keyword>
<evidence type="ECO:0000313" key="9">
    <source>
        <dbReference type="Proteomes" id="UP000292052"/>
    </source>
</evidence>
<dbReference type="GO" id="GO:0004252">
    <property type="term" value="F:serine-type endopeptidase activity"/>
    <property type="evidence" value="ECO:0007669"/>
    <property type="project" value="InterPro"/>
</dbReference>
<protein>
    <submittedName>
        <fullName evidence="8">Trypsin domain containing protein</fullName>
    </submittedName>
</protein>
<dbReference type="InterPro" id="IPR018114">
    <property type="entry name" value="TRYPSIN_HIS"/>
</dbReference>
<accession>A0A482VJV7</accession>
<keyword evidence="3 6" id="KW-0378">Hydrolase</keyword>
<feature type="non-terminal residue" evidence="8">
    <location>
        <position position="1"/>
    </location>
</feature>
<dbReference type="STRING" id="1661398.A0A482VJV7"/>
<evidence type="ECO:0000256" key="4">
    <source>
        <dbReference type="ARBA" id="ARBA00022825"/>
    </source>
</evidence>
<comment type="similarity">
    <text evidence="1">Belongs to the peptidase S1 family.</text>
</comment>
<dbReference type="GO" id="GO:0006508">
    <property type="term" value="P:proteolysis"/>
    <property type="evidence" value="ECO:0007669"/>
    <property type="project" value="UniProtKB-KW"/>
</dbReference>
<evidence type="ECO:0000256" key="1">
    <source>
        <dbReference type="ARBA" id="ARBA00007664"/>
    </source>
</evidence>
<proteinExistence type="inferred from homology"/>
<dbReference type="InterPro" id="IPR001314">
    <property type="entry name" value="Peptidase_S1A"/>
</dbReference>
<dbReference type="CDD" id="cd00190">
    <property type="entry name" value="Tryp_SPc"/>
    <property type="match status" value="1"/>
</dbReference>
<dbReference type="SMART" id="SM00020">
    <property type="entry name" value="Tryp_SPc"/>
    <property type="match status" value="1"/>
</dbReference>
<dbReference type="SUPFAM" id="SSF50494">
    <property type="entry name" value="Trypsin-like serine proteases"/>
    <property type="match status" value="1"/>
</dbReference>
<keyword evidence="2 6" id="KW-0645">Protease</keyword>
<dbReference type="PROSITE" id="PS00135">
    <property type="entry name" value="TRYPSIN_SER"/>
    <property type="match status" value="1"/>
</dbReference>
<feature type="non-terminal residue" evidence="8">
    <location>
        <position position="215"/>
    </location>
</feature>
<dbReference type="InterPro" id="IPR001254">
    <property type="entry name" value="Trypsin_dom"/>
</dbReference>
<sequence length="215" mass="23043">HHDLRIYGGDKAKPGQFPFIVSIRLHGYPLCGGSIINENWIVTAAHCMIGWPPEDYQVLAGTVIRDFGGTLYNVSTFTVHPAYNSTTYTDDIAVLKIDGTFNFTDLVQTVEFSEVSDNDSVTVAGWGGIEDDVGSIDLLYAKVTTMSFDDCTRLSEGGKVVLERGPGQVCALAGEGIAPCFGDSGGPLILNGTLVGVVSYGVYPCARGYPDVYTR</sequence>
<feature type="domain" description="Peptidase S1" evidence="7">
    <location>
        <begin position="6"/>
        <end position="215"/>
    </location>
</feature>
<dbReference type="InterPro" id="IPR043504">
    <property type="entry name" value="Peptidase_S1_PA_chymotrypsin"/>
</dbReference>